<sequence length="158" mass="16540">MAASLLGGVVASVAGSTVRIPTLLDPSIIVWVPQQQTSTKESRTKLPATVPFADAIFNVGRTALLVAAFAANDVSALQTATQDRLHQDVRFKKVPASQETLNSFVKAGAWCAWLSGSGPTVAAMCDDADAQRIADCLPDHGSTMVLRIATHGAQLLAI</sequence>
<dbReference type="Gene3D" id="3.30.70.890">
    <property type="entry name" value="GHMP kinase, C-terminal domain"/>
    <property type="match status" value="1"/>
</dbReference>
<organism evidence="7">
    <name type="scientific">freshwater metagenome</name>
    <dbReference type="NCBI Taxonomy" id="449393"/>
    <lineage>
        <taxon>unclassified sequences</taxon>
        <taxon>metagenomes</taxon>
        <taxon>ecological metagenomes</taxon>
    </lineage>
</organism>
<evidence type="ECO:0000256" key="1">
    <source>
        <dbReference type="ARBA" id="ARBA00022679"/>
    </source>
</evidence>
<dbReference type="PANTHER" id="PTHR20861">
    <property type="entry name" value="HOMOSERINE/4-DIPHOSPHOCYTIDYL-2-C-METHYL-D-ERYTHRITOL KINASE"/>
    <property type="match status" value="1"/>
</dbReference>
<proteinExistence type="predicted"/>
<evidence type="ECO:0000313" key="7">
    <source>
        <dbReference type="EMBL" id="CAB4672694.1"/>
    </source>
</evidence>
<dbReference type="SUPFAM" id="SSF55060">
    <property type="entry name" value="GHMP Kinase, C-terminal domain"/>
    <property type="match status" value="1"/>
</dbReference>
<dbReference type="InterPro" id="IPR013750">
    <property type="entry name" value="GHMP_kinase_C_dom"/>
</dbReference>
<evidence type="ECO:0000256" key="2">
    <source>
        <dbReference type="ARBA" id="ARBA00022741"/>
    </source>
</evidence>
<keyword evidence="2" id="KW-0547">Nucleotide-binding</keyword>
<dbReference type="PANTHER" id="PTHR20861:SF1">
    <property type="entry name" value="HOMOSERINE KINASE"/>
    <property type="match status" value="1"/>
</dbReference>
<dbReference type="EMBL" id="CAEZSE010000012">
    <property type="protein sequence ID" value="CAB4530118.1"/>
    <property type="molecule type" value="Genomic_DNA"/>
</dbReference>
<name>A0A6J6MIT1_9ZZZZ</name>
<protein>
    <submittedName>
        <fullName evidence="7">Unannotated protein</fullName>
    </submittedName>
</protein>
<accession>A0A6J6MIT1</accession>
<evidence type="ECO:0000259" key="5">
    <source>
        <dbReference type="Pfam" id="PF08544"/>
    </source>
</evidence>
<keyword evidence="1" id="KW-0808">Transferase</keyword>
<dbReference type="GO" id="GO:0005524">
    <property type="term" value="F:ATP binding"/>
    <property type="evidence" value="ECO:0007669"/>
    <property type="project" value="UniProtKB-KW"/>
</dbReference>
<dbReference type="InterPro" id="IPR036554">
    <property type="entry name" value="GHMP_kinase_C_sf"/>
</dbReference>
<keyword evidence="3" id="KW-0418">Kinase</keyword>
<feature type="domain" description="GHMP kinase C-terminal" evidence="5">
    <location>
        <begin position="66"/>
        <end position="141"/>
    </location>
</feature>
<dbReference type="GO" id="GO:0016301">
    <property type="term" value="F:kinase activity"/>
    <property type="evidence" value="ECO:0007669"/>
    <property type="project" value="UniProtKB-KW"/>
</dbReference>
<evidence type="ECO:0000313" key="6">
    <source>
        <dbReference type="EMBL" id="CAB4530118.1"/>
    </source>
</evidence>
<keyword evidence="4" id="KW-0067">ATP-binding</keyword>
<dbReference type="Pfam" id="PF08544">
    <property type="entry name" value="GHMP_kinases_C"/>
    <property type="match status" value="1"/>
</dbReference>
<gene>
    <name evidence="6" type="ORF">UFOPK1353_00128</name>
    <name evidence="7" type="ORF">UFOPK2292_00891</name>
</gene>
<reference evidence="7" key="1">
    <citation type="submission" date="2020-05" db="EMBL/GenBank/DDBJ databases">
        <authorList>
            <person name="Chiriac C."/>
            <person name="Salcher M."/>
            <person name="Ghai R."/>
            <person name="Kavagutti S V."/>
        </authorList>
    </citation>
    <scope>NUCLEOTIDE SEQUENCE</scope>
</reference>
<evidence type="ECO:0000256" key="3">
    <source>
        <dbReference type="ARBA" id="ARBA00022777"/>
    </source>
</evidence>
<dbReference type="AlphaFoldDB" id="A0A6J6MIT1"/>
<evidence type="ECO:0000256" key="4">
    <source>
        <dbReference type="ARBA" id="ARBA00022840"/>
    </source>
</evidence>
<dbReference type="EMBL" id="CAEZWU010000129">
    <property type="protein sequence ID" value="CAB4672694.1"/>
    <property type="molecule type" value="Genomic_DNA"/>
</dbReference>
<dbReference type="PRINTS" id="PR00958">
    <property type="entry name" value="HOMSERKINASE"/>
</dbReference>